<proteinExistence type="predicted"/>
<name>A0ABM8PJA2_9HYPH</name>
<gene>
    <name evidence="2" type="ORF">REJC140_03128</name>
</gene>
<dbReference type="Proteomes" id="UP000606921">
    <property type="component" value="Unassembled WGS sequence"/>
</dbReference>
<dbReference type="InterPro" id="IPR045601">
    <property type="entry name" value="DUF6455"/>
</dbReference>
<dbReference type="Pfam" id="PF20056">
    <property type="entry name" value="DUF6455"/>
    <property type="match status" value="1"/>
</dbReference>
<feature type="domain" description="DUF6455" evidence="1">
    <location>
        <begin position="64"/>
        <end position="134"/>
    </location>
</feature>
<keyword evidence="3" id="KW-1185">Reference proteome</keyword>
<evidence type="ECO:0000259" key="1">
    <source>
        <dbReference type="Pfam" id="PF20056"/>
    </source>
</evidence>
<dbReference type="RefSeq" id="WP_142592249.1">
    <property type="nucleotide sequence ID" value="NZ_CABFWF030000010.1"/>
</dbReference>
<dbReference type="EMBL" id="CABFWF030000010">
    <property type="protein sequence ID" value="CAD7032990.1"/>
    <property type="molecule type" value="Genomic_DNA"/>
</dbReference>
<evidence type="ECO:0000313" key="2">
    <source>
        <dbReference type="EMBL" id="CAD7032990.1"/>
    </source>
</evidence>
<comment type="caution">
    <text evidence="2">The sequence shown here is derived from an EMBL/GenBank/DDBJ whole genome shotgun (WGS) entry which is preliminary data.</text>
</comment>
<protein>
    <recommendedName>
        <fullName evidence="1">DUF6455 domain-containing protein</fullName>
    </recommendedName>
</protein>
<reference evidence="2 3" key="1">
    <citation type="submission" date="2020-11" db="EMBL/GenBank/DDBJ databases">
        <authorList>
            <person name="Lassalle F."/>
        </authorList>
    </citation>
    <scope>NUCLEOTIDE SEQUENCE [LARGE SCALE GENOMIC DNA]</scope>
    <source>
        <strain evidence="2 3">JC140</strain>
    </source>
</reference>
<accession>A0ABM8PJA2</accession>
<evidence type="ECO:0000313" key="3">
    <source>
        <dbReference type="Proteomes" id="UP000606921"/>
    </source>
</evidence>
<sequence>MVTTAQSPDTLASRFLHWCAQAWEATTEADVIGSLDDETLREIARDCCITPDQILQLVKAGPHAADEMVALMKALNIDANEVSLAHPGQFRDMQITCSNCTSKERCRRDLARHAADQEYIHYCGNAEHLSGMRADPELLVA</sequence>
<organism evidence="2 3">
    <name type="scientific">Pseudorhizobium endolithicum</name>
    <dbReference type="NCBI Taxonomy" id="1191678"/>
    <lineage>
        <taxon>Bacteria</taxon>
        <taxon>Pseudomonadati</taxon>
        <taxon>Pseudomonadota</taxon>
        <taxon>Alphaproteobacteria</taxon>
        <taxon>Hyphomicrobiales</taxon>
        <taxon>Rhizobiaceae</taxon>
        <taxon>Rhizobium/Agrobacterium group</taxon>
        <taxon>Pseudorhizobium</taxon>
    </lineage>
</organism>